<name>A0A1I7RPN7_BURXY</name>
<dbReference type="AlphaFoldDB" id="A0A1I7RPN7"/>
<evidence type="ECO:0000313" key="4">
    <source>
        <dbReference type="Proteomes" id="UP000095284"/>
    </source>
</evidence>
<feature type="chain" id="PRO_5036308629" evidence="1">
    <location>
        <begin position="18"/>
        <end position="99"/>
    </location>
</feature>
<accession>A0A1I7RPN7</accession>
<feature type="signal peptide" evidence="1">
    <location>
        <begin position="1"/>
        <end position="17"/>
    </location>
</feature>
<dbReference type="EMBL" id="CAJFCV020000002">
    <property type="protein sequence ID" value="CAG9096356.1"/>
    <property type="molecule type" value="Genomic_DNA"/>
</dbReference>
<sequence length="99" mass="11166">MLGIYVNLLLLTVLASAEIIPSNVLHKRQAKMEIKKDNLGYSDEMFNIDTLAGIGLGKRSSPTPTRPRYALIVNLEDLVEGLDRSAQKVRARFNRFHEI</sequence>
<evidence type="ECO:0000313" key="6">
    <source>
        <dbReference type="WBParaSite" id="BXY_0267800.1"/>
    </source>
</evidence>
<evidence type="ECO:0000313" key="2">
    <source>
        <dbReference type="EMBL" id="CAD5215055.1"/>
    </source>
</evidence>
<evidence type="ECO:0000313" key="5">
    <source>
        <dbReference type="Proteomes" id="UP000659654"/>
    </source>
</evidence>
<dbReference type="WBParaSite" id="BXY_0267800.1">
    <property type="protein sequence ID" value="BXY_0267800.1"/>
    <property type="gene ID" value="BXY_0267800"/>
</dbReference>
<proteinExistence type="predicted"/>
<keyword evidence="1" id="KW-0732">Signal</keyword>
<reference evidence="6" key="1">
    <citation type="submission" date="2016-11" db="UniProtKB">
        <authorList>
            <consortium name="WormBaseParasite"/>
        </authorList>
    </citation>
    <scope>IDENTIFICATION</scope>
</reference>
<dbReference type="Proteomes" id="UP000582659">
    <property type="component" value="Unassembled WGS sequence"/>
</dbReference>
<reference evidence="3" key="2">
    <citation type="submission" date="2020-08" db="EMBL/GenBank/DDBJ databases">
        <authorList>
            <person name="Kikuchi T."/>
        </authorList>
    </citation>
    <scope>NUCLEOTIDE SEQUENCE</scope>
    <source>
        <strain evidence="2">Ka4C1</strain>
    </source>
</reference>
<dbReference type="Proteomes" id="UP000095284">
    <property type="component" value="Unplaced"/>
</dbReference>
<organism evidence="4 6">
    <name type="scientific">Bursaphelenchus xylophilus</name>
    <name type="common">Pinewood nematode worm</name>
    <name type="synonym">Aphelenchoides xylophilus</name>
    <dbReference type="NCBI Taxonomy" id="6326"/>
    <lineage>
        <taxon>Eukaryota</taxon>
        <taxon>Metazoa</taxon>
        <taxon>Ecdysozoa</taxon>
        <taxon>Nematoda</taxon>
        <taxon>Chromadorea</taxon>
        <taxon>Rhabditida</taxon>
        <taxon>Tylenchina</taxon>
        <taxon>Tylenchomorpha</taxon>
        <taxon>Aphelenchoidea</taxon>
        <taxon>Aphelenchoididae</taxon>
        <taxon>Bursaphelenchus</taxon>
    </lineage>
</organism>
<protein>
    <submittedName>
        <fullName evidence="2">(pine wood nematode) hypothetical protein</fullName>
    </submittedName>
</protein>
<dbReference type="Proteomes" id="UP000659654">
    <property type="component" value="Unassembled WGS sequence"/>
</dbReference>
<dbReference type="EMBL" id="CAJFDI010000002">
    <property type="protein sequence ID" value="CAD5215055.1"/>
    <property type="molecule type" value="Genomic_DNA"/>
</dbReference>
<gene>
    <name evidence="2" type="ORF">BXYJ_LOCUS3838</name>
</gene>
<keyword evidence="5" id="KW-1185">Reference proteome</keyword>
<evidence type="ECO:0000256" key="1">
    <source>
        <dbReference type="SAM" id="SignalP"/>
    </source>
</evidence>
<evidence type="ECO:0000313" key="3">
    <source>
        <dbReference type="EMBL" id="CAG9096356.1"/>
    </source>
</evidence>
<dbReference type="OrthoDB" id="5824066at2759"/>